<dbReference type="Gene3D" id="1.20.190.20">
    <property type="entry name" value="14-3-3 domain"/>
    <property type="match status" value="1"/>
</dbReference>
<feature type="region of interest" description="Disordered" evidence="2">
    <location>
        <begin position="486"/>
        <end position="505"/>
    </location>
</feature>
<dbReference type="PANTHER" id="PTHR40135:SF1">
    <property type="entry name" value="MITOCHONDRIAL PHOSPHATE CARRIER PROTEIN"/>
    <property type="match status" value="1"/>
</dbReference>
<feature type="compositionally biased region" description="Low complexity" evidence="2">
    <location>
        <begin position="377"/>
        <end position="399"/>
    </location>
</feature>
<organism evidence="3 4">
    <name type="scientific">Massarina eburnea CBS 473.64</name>
    <dbReference type="NCBI Taxonomy" id="1395130"/>
    <lineage>
        <taxon>Eukaryota</taxon>
        <taxon>Fungi</taxon>
        <taxon>Dikarya</taxon>
        <taxon>Ascomycota</taxon>
        <taxon>Pezizomycotina</taxon>
        <taxon>Dothideomycetes</taxon>
        <taxon>Pleosporomycetidae</taxon>
        <taxon>Pleosporales</taxon>
        <taxon>Massarineae</taxon>
        <taxon>Massarinaceae</taxon>
        <taxon>Massarina</taxon>
    </lineage>
</organism>
<dbReference type="Proteomes" id="UP000799753">
    <property type="component" value="Unassembled WGS sequence"/>
</dbReference>
<accession>A0A6A6RWP3</accession>
<dbReference type="InterPro" id="IPR036815">
    <property type="entry name" value="14-3-3_dom_sf"/>
</dbReference>
<feature type="region of interest" description="Disordered" evidence="2">
    <location>
        <begin position="316"/>
        <end position="478"/>
    </location>
</feature>
<dbReference type="SUPFAM" id="SSF48445">
    <property type="entry name" value="14-3-3 protein"/>
    <property type="match status" value="1"/>
</dbReference>
<sequence>MASLDFDQKFLGRVAKQTQNSNPLLSSSLYQILGLSVLLSRRLVRARKLRKLDTSRDTPSLGLYQHILWLSREGLSILELYVLPYAQDNQHGPECRVLSVKLRASFYHIFCLFHNQPPVTSTNMTSNDPRALAVPPLPYPEQTGTSQSRETDTTNLSPPSKRAGKQPMLREPIDSIVSETSFVTNPYSAGGPVGTPSPGPINAPPGLHPIPIPQPSSFILPPLNFVPLAGGYFTTATAYATSFLPGSHPLRLSVALEHSAFLWDCIHDHEGSRRIARRAIKDVYRAQEAMDDTEFEDAAELVGILGRMMKRKSFESTPQVGAAASPEPPMSAAPTSGGVQPVANQRSDKAPQGQGTQTRRRVAETSPITNLPTQAQSRGTARSRSNSSSKPRQPSSGSQENTPRSDTHHFTSGNQDTTPRARQQHRSAEGSANTTPRAPQGRSPATSSTVRGMHHRQGSGGSAKGTPMVGNSAPTTPSAAATFASDAVRMSPTLRRSPPLRPYPIQENRTKTVKPAVCLFYAHALEQLNVDSSRRNITSFSPHPPPNFVPTLVFYQPSINFARKQSFPLRRQNTRIRQLLTTMLITRGFSLTNFVIGSSALCFQIFVLYPWHEKLEEEFTELKKEHARLLEDTKQKHRDELMGIRQQLELLNTEKKRAGKFW</sequence>
<evidence type="ECO:0000313" key="3">
    <source>
        <dbReference type="EMBL" id="KAF2639760.1"/>
    </source>
</evidence>
<keyword evidence="1" id="KW-0175">Coiled coil</keyword>
<feature type="compositionally biased region" description="Polar residues" evidence="2">
    <location>
        <begin position="430"/>
        <end position="450"/>
    </location>
</feature>
<evidence type="ECO:0000256" key="2">
    <source>
        <dbReference type="SAM" id="MobiDB-lite"/>
    </source>
</evidence>
<proteinExistence type="predicted"/>
<feature type="compositionally biased region" description="Polar residues" evidence="2">
    <location>
        <begin position="142"/>
        <end position="158"/>
    </location>
</feature>
<name>A0A6A6RWP3_9PLEO</name>
<feature type="compositionally biased region" description="Polar residues" evidence="2">
    <location>
        <begin position="366"/>
        <end position="376"/>
    </location>
</feature>
<dbReference type="OrthoDB" id="5370350at2759"/>
<dbReference type="PANTHER" id="PTHR40135">
    <property type="entry name" value="MITOCHONDRIAL PHOSPHATE CARRIER PROTEIN"/>
    <property type="match status" value="1"/>
</dbReference>
<dbReference type="AlphaFoldDB" id="A0A6A6RWP3"/>
<protein>
    <submittedName>
        <fullName evidence="3">14-3-3 protein</fullName>
    </submittedName>
</protein>
<feature type="compositionally biased region" description="Polar residues" evidence="2">
    <location>
        <begin position="410"/>
        <end position="421"/>
    </location>
</feature>
<feature type="compositionally biased region" description="Low complexity" evidence="2">
    <location>
        <begin position="486"/>
        <end position="497"/>
    </location>
</feature>
<keyword evidence="4" id="KW-1185">Reference proteome</keyword>
<evidence type="ECO:0000313" key="4">
    <source>
        <dbReference type="Proteomes" id="UP000799753"/>
    </source>
</evidence>
<reference evidence="3" key="1">
    <citation type="journal article" date="2020" name="Stud. Mycol.">
        <title>101 Dothideomycetes genomes: a test case for predicting lifestyles and emergence of pathogens.</title>
        <authorList>
            <person name="Haridas S."/>
            <person name="Albert R."/>
            <person name="Binder M."/>
            <person name="Bloem J."/>
            <person name="Labutti K."/>
            <person name="Salamov A."/>
            <person name="Andreopoulos B."/>
            <person name="Baker S."/>
            <person name="Barry K."/>
            <person name="Bills G."/>
            <person name="Bluhm B."/>
            <person name="Cannon C."/>
            <person name="Castanera R."/>
            <person name="Culley D."/>
            <person name="Daum C."/>
            <person name="Ezra D."/>
            <person name="Gonzalez J."/>
            <person name="Henrissat B."/>
            <person name="Kuo A."/>
            <person name="Liang C."/>
            <person name="Lipzen A."/>
            <person name="Lutzoni F."/>
            <person name="Magnuson J."/>
            <person name="Mondo S."/>
            <person name="Nolan M."/>
            <person name="Ohm R."/>
            <person name="Pangilinan J."/>
            <person name="Park H.-J."/>
            <person name="Ramirez L."/>
            <person name="Alfaro M."/>
            <person name="Sun H."/>
            <person name="Tritt A."/>
            <person name="Yoshinaga Y."/>
            <person name="Zwiers L.-H."/>
            <person name="Turgeon B."/>
            <person name="Goodwin S."/>
            <person name="Spatafora J."/>
            <person name="Crous P."/>
            <person name="Grigoriev I."/>
        </authorList>
    </citation>
    <scope>NUCLEOTIDE SEQUENCE</scope>
    <source>
        <strain evidence="3">CBS 473.64</strain>
    </source>
</reference>
<feature type="region of interest" description="Disordered" evidence="2">
    <location>
        <begin position="120"/>
        <end position="169"/>
    </location>
</feature>
<dbReference type="EMBL" id="MU006786">
    <property type="protein sequence ID" value="KAF2639760.1"/>
    <property type="molecule type" value="Genomic_DNA"/>
</dbReference>
<gene>
    <name evidence="3" type="ORF">P280DRAFT_519151</name>
</gene>
<evidence type="ECO:0000256" key="1">
    <source>
        <dbReference type="SAM" id="Coils"/>
    </source>
</evidence>
<feature type="coiled-coil region" evidence="1">
    <location>
        <begin position="612"/>
        <end position="654"/>
    </location>
</feature>